<evidence type="ECO:0000313" key="2">
    <source>
        <dbReference type="EMBL" id="KFM19566.1"/>
    </source>
</evidence>
<dbReference type="EMBL" id="JOSZ01000006">
    <property type="protein sequence ID" value="KFM19566.1"/>
    <property type="molecule type" value="Genomic_DNA"/>
</dbReference>
<keyword evidence="3" id="KW-1185">Reference proteome</keyword>
<dbReference type="InterPro" id="IPR029479">
    <property type="entry name" value="Nitroreductase"/>
</dbReference>
<dbReference type="InterPro" id="IPR000415">
    <property type="entry name" value="Nitroreductase-like"/>
</dbReference>
<dbReference type="Proteomes" id="UP000029387">
    <property type="component" value="Unassembled WGS sequence"/>
</dbReference>
<evidence type="ECO:0000313" key="3">
    <source>
        <dbReference type="Proteomes" id="UP000029387"/>
    </source>
</evidence>
<dbReference type="Pfam" id="PF00881">
    <property type="entry name" value="Nitroreductase"/>
    <property type="match status" value="1"/>
</dbReference>
<feature type="domain" description="Nitroreductase" evidence="1">
    <location>
        <begin position="76"/>
        <end position="161"/>
    </location>
</feature>
<reference evidence="2 3" key="1">
    <citation type="submission" date="2014-06" db="EMBL/GenBank/DDBJ databases">
        <authorList>
            <person name="Ngugi D.K."/>
            <person name="Blom J."/>
            <person name="Alam I."/>
            <person name="Rashid M."/>
            <person name="Baalawi W."/>
            <person name="Zhang G."/>
            <person name="Hikmawan T."/>
            <person name="Guan Y."/>
            <person name="Antunes A."/>
            <person name="Siam R."/>
            <person name="El-Dorry H."/>
            <person name="Bajic V."/>
            <person name="Stingl U."/>
        </authorList>
    </citation>
    <scope>NUCLEOTIDE SEQUENCE [LARGE SCALE GENOMIC DNA]</scope>
    <source>
        <strain evidence="2">SCGC AAA799-P11</strain>
    </source>
</reference>
<dbReference type="AlphaFoldDB" id="A0A087S1G2"/>
<evidence type="ECO:0000259" key="1">
    <source>
        <dbReference type="Pfam" id="PF00881"/>
    </source>
</evidence>
<dbReference type="Gene3D" id="3.40.109.10">
    <property type="entry name" value="NADH Oxidase"/>
    <property type="match status" value="1"/>
</dbReference>
<gene>
    <name evidence="2" type="ORF">AAA799P11_00555</name>
</gene>
<proteinExistence type="predicted"/>
<dbReference type="SUPFAM" id="SSF55469">
    <property type="entry name" value="FMN-dependent nitroreductase-like"/>
    <property type="match status" value="1"/>
</dbReference>
<organism evidence="2 3">
    <name type="scientific">Marine Group I thaumarchaeote SCGC AAA799-P11</name>
    <dbReference type="NCBI Taxonomy" id="1502295"/>
    <lineage>
        <taxon>Archaea</taxon>
        <taxon>Nitrososphaerota</taxon>
        <taxon>Marine Group I</taxon>
    </lineage>
</organism>
<sequence>MATSAPPRDGIGEVWINTQFETSQGNANYGSSTAVDTTTWQVTKKVFGNGADNMNHPHNMWTNTENSMIYQTQWFDNKLSSLDRDAAVLVVVVSKSKAEHKEADYPTHAFDTGSAWENLAIESVSRGFVTHAMAGFDYEKARSELEIPDVFEVMAMFAIGKQGPKENLPQELQEREKPADRKELSEIIMEGKFKK</sequence>
<dbReference type="GO" id="GO:0016491">
    <property type="term" value="F:oxidoreductase activity"/>
    <property type="evidence" value="ECO:0007669"/>
    <property type="project" value="InterPro"/>
</dbReference>
<comment type="caution">
    <text evidence="2">The sequence shown here is derived from an EMBL/GenBank/DDBJ whole genome shotgun (WGS) entry which is preliminary data.</text>
</comment>
<protein>
    <submittedName>
        <fullName evidence="2">Nitroreductase protein</fullName>
    </submittedName>
</protein>
<name>A0A087S1G2_9ARCH</name>
<accession>A0A087S1G2</accession>